<dbReference type="EMBL" id="CP080590">
    <property type="protein sequence ID" value="QYO75391.1"/>
    <property type="molecule type" value="Genomic_DNA"/>
</dbReference>
<sequence length="70" mass="7873">MDKRSFSIAGHRTSIALEPDFWNGLEAMAETRGMSLAGVIREIDETRQTTNLSSAVRLAVLAWYRDGHKH</sequence>
<name>A0ABX8WBP3_9HYPH</name>
<dbReference type="RefSeq" id="WP_220303864.1">
    <property type="nucleotide sequence ID" value="NZ_CP080590.1"/>
</dbReference>
<evidence type="ECO:0000313" key="3">
    <source>
        <dbReference type="Proteomes" id="UP000825799"/>
    </source>
</evidence>
<dbReference type="Proteomes" id="UP000825799">
    <property type="component" value="Chromosome"/>
</dbReference>
<organism evidence="2 3">
    <name type="scientific">Devosia salina</name>
    <dbReference type="NCBI Taxonomy" id="2860336"/>
    <lineage>
        <taxon>Bacteria</taxon>
        <taxon>Pseudomonadati</taxon>
        <taxon>Pseudomonadota</taxon>
        <taxon>Alphaproteobacteria</taxon>
        <taxon>Hyphomicrobiales</taxon>
        <taxon>Devosiaceae</taxon>
        <taxon>Devosia</taxon>
    </lineage>
</organism>
<evidence type="ECO:0000313" key="2">
    <source>
        <dbReference type="EMBL" id="QYO75391.1"/>
    </source>
</evidence>
<reference evidence="2 3" key="1">
    <citation type="submission" date="2021-08" db="EMBL/GenBank/DDBJ databases">
        <title>Devosia salina sp. nov., isolated from the South China Sea sediment.</title>
        <authorList>
            <person name="Zhou Z."/>
        </authorList>
    </citation>
    <scope>NUCLEOTIDE SEQUENCE [LARGE SCALE GENOMIC DNA]</scope>
    <source>
        <strain evidence="2 3">SCS-3</strain>
    </source>
</reference>
<dbReference type="InterPro" id="IPR027373">
    <property type="entry name" value="RHH_dom"/>
</dbReference>
<proteinExistence type="predicted"/>
<keyword evidence="3" id="KW-1185">Reference proteome</keyword>
<dbReference type="Pfam" id="PF13467">
    <property type="entry name" value="RHH_4"/>
    <property type="match status" value="1"/>
</dbReference>
<accession>A0ABX8WBP3</accession>
<dbReference type="InterPro" id="IPR038268">
    <property type="entry name" value="RHH_sf"/>
</dbReference>
<evidence type="ECO:0000259" key="1">
    <source>
        <dbReference type="Pfam" id="PF13467"/>
    </source>
</evidence>
<gene>
    <name evidence="2" type="ORF">K1X15_12115</name>
</gene>
<protein>
    <submittedName>
        <fullName evidence="2">Ribbon-helix-helix domain-containing protein</fullName>
    </submittedName>
</protein>
<feature type="domain" description="Ribbon-helix-helix" evidence="1">
    <location>
        <begin position="2"/>
        <end position="64"/>
    </location>
</feature>
<dbReference type="Gene3D" id="1.10.3990.20">
    <property type="entry name" value="protein bp1543"/>
    <property type="match status" value="1"/>
</dbReference>